<gene>
    <name evidence="1" type="ORF">SAMN05428953_102209</name>
</gene>
<dbReference type="AlphaFoldDB" id="A0A1G8LDI6"/>
<accession>A0A1G8LDI6</accession>
<organism evidence="1 2">
    <name type="scientific">Mesorhizobium muleiense</name>
    <dbReference type="NCBI Taxonomy" id="1004279"/>
    <lineage>
        <taxon>Bacteria</taxon>
        <taxon>Pseudomonadati</taxon>
        <taxon>Pseudomonadota</taxon>
        <taxon>Alphaproteobacteria</taxon>
        <taxon>Hyphomicrobiales</taxon>
        <taxon>Phyllobacteriaceae</taxon>
        <taxon>Mesorhizobium</taxon>
    </lineage>
</organism>
<proteinExistence type="predicted"/>
<dbReference type="EMBL" id="FNEE01000002">
    <property type="protein sequence ID" value="SDI53547.1"/>
    <property type="molecule type" value="Genomic_DNA"/>
</dbReference>
<dbReference type="Proteomes" id="UP000198894">
    <property type="component" value="Unassembled WGS sequence"/>
</dbReference>
<evidence type="ECO:0000313" key="2">
    <source>
        <dbReference type="Proteomes" id="UP000198894"/>
    </source>
</evidence>
<protein>
    <submittedName>
        <fullName evidence="1">Uncharacterized protein</fullName>
    </submittedName>
</protein>
<keyword evidence="2" id="KW-1185">Reference proteome</keyword>
<name>A0A1G8LDI6_9HYPH</name>
<reference evidence="2" key="1">
    <citation type="submission" date="2016-10" db="EMBL/GenBank/DDBJ databases">
        <authorList>
            <person name="Varghese N."/>
            <person name="Submissions S."/>
        </authorList>
    </citation>
    <scope>NUCLEOTIDE SEQUENCE [LARGE SCALE GENOMIC DNA]</scope>
    <source>
        <strain evidence="2">CGMCC 1.11022</strain>
    </source>
</reference>
<evidence type="ECO:0000313" key="1">
    <source>
        <dbReference type="EMBL" id="SDI53547.1"/>
    </source>
</evidence>
<sequence>MTKMNWRKADLVGKRTLNVRDEDEYRGQDSHLSHRKRRVWSWRLKTPFNPSIKPPTNDPQCGCNR</sequence>